<dbReference type="PROSITE" id="PS50928">
    <property type="entry name" value="ABC_TM1"/>
    <property type="match status" value="1"/>
</dbReference>
<accession>A0A917E1D6</accession>
<evidence type="ECO:0000256" key="3">
    <source>
        <dbReference type="ARBA" id="ARBA00022475"/>
    </source>
</evidence>
<feature type="transmembrane region" description="Helical" evidence="7">
    <location>
        <begin position="269"/>
        <end position="289"/>
    </location>
</feature>
<feature type="transmembrane region" description="Helical" evidence="7">
    <location>
        <begin position="165"/>
        <end position="186"/>
    </location>
</feature>
<evidence type="ECO:0000256" key="4">
    <source>
        <dbReference type="ARBA" id="ARBA00022692"/>
    </source>
</evidence>
<dbReference type="Gene3D" id="1.10.3720.10">
    <property type="entry name" value="MetI-like"/>
    <property type="match status" value="1"/>
</dbReference>
<evidence type="ECO:0000256" key="1">
    <source>
        <dbReference type="ARBA" id="ARBA00004651"/>
    </source>
</evidence>
<dbReference type="Pfam" id="PF00528">
    <property type="entry name" value="BPD_transp_1"/>
    <property type="match status" value="1"/>
</dbReference>
<evidence type="ECO:0000256" key="2">
    <source>
        <dbReference type="ARBA" id="ARBA00022448"/>
    </source>
</evidence>
<evidence type="ECO:0000313" key="10">
    <source>
        <dbReference type="Proteomes" id="UP000612456"/>
    </source>
</evidence>
<keyword evidence="10" id="KW-1185">Reference proteome</keyword>
<dbReference type="GO" id="GO:0005886">
    <property type="term" value="C:plasma membrane"/>
    <property type="evidence" value="ECO:0007669"/>
    <property type="project" value="UniProtKB-SubCell"/>
</dbReference>
<dbReference type="GO" id="GO:0055085">
    <property type="term" value="P:transmembrane transport"/>
    <property type="evidence" value="ECO:0007669"/>
    <property type="project" value="InterPro"/>
</dbReference>
<dbReference type="CDD" id="cd06261">
    <property type="entry name" value="TM_PBP2"/>
    <property type="match status" value="1"/>
</dbReference>
<feature type="transmembrane region" description="Helical" evidence="7">
    <location>
        <begin position="80"/>
        <end position="103"/>
    </location>
</feature>
<sequence length="298" mass="33594">MEKTSWGLQSGSRNTAYTGYLFILPSFLLILTFYVLPILMTAFFSFTEFNLLQPYHFVGMANFTRMFSDPFVKASIMNTIVYTLITVPVQTFLALLIAAVFAGHTKGRWKNFVKSSTFIPVISSMIIVGVLWRMMFNAEIGFINTFLSIFGVSPINWLGGKSTSLISVCIVTIWKNVGYFLIIYYAGLMDIPRSHYEAAEVDGANRIQKFFYITIPSLRNITYLVVTLGTIWSFQVFDLVYVMTGGGPGTSTVTLVMTIYNTAFRQYNMGYASAISFLLFAIVILVSVIQKRLLNERA</sequence>
<comment type="similarity">
    <text evidence="7">Belongs to the binding-protein-dependent transport system permease family.</text>
</comment>
<evidence type="ECO:0000256" key="6">
    <source>
        <dbReference type="ARBA" id="ARBA00023136"/>
    </source>
</evidence>
<dbReference type="PANTHER" id="PTHR30193:SF37">
    <property type="entry name" value="INNER MEMBRANE ABC TRANSPORTER PERMEASE PROTEIN YCJO"/>
    <property type="match status" value="1"/>
</dbReference>
<gene>
    <name evidence="9" type="ORF">GCM10010911_53900</name>
</gene>
<evidence type="ECO:0000313" key="9">
    <source>
        <dbReference type="EMBL" id="GGD88570.1"/>
    </source>
</evidence>
<keyword evidence="3" id="KW-1003">Cell membrane</keyword>
<dbReference type="InterPro" id="IPR051393">
    <property type="entry name" value="ABC_transporter_permease"/>
</dbReference>
<dbReference type="SUPFAM" id="SSF161098">
    <property type="entry name" value="MetI-like"/>
    <property type="match status" value="1"/>
</dbReference>
<evidence type="ECO:0000256" key="7">
    <source>
        <dbReference type="RuleBase" id="RU363032"/>
    </source>
</evidence>
<dbReference type="RefSeq" id="WP_229750558.1">
    <property type="nucleotide sequence ID" value="NZ_BMHP01000004.1"/>
</dbReference>
<keyword evidence="4 7" id="KW-0812">Transmembrane</keyword>
<dbReference type="EMBL" id="BMHP01000004">
    <property type="protein sequence ID" value="GGD88570.1"/>
    <property type="molecule type" value="Genomic_DNA"/>
</dbReference>
<feature type="transmembrane region" description="Helical" evidence="7">
    <location>
        <begin position="239"/>
        <end position="263"/>
    </location>
</feature>
<feature type="transmembrane region" description="Helical" evidence="7">
    <location>
        <begin position="21"/>
        <end position="46"/>
    </location>
</feature>
<dbReference type="AlphaFoldDB" id="A0A917E1D6"/>
<evidence type="ECO:0000256" key="5">
    <source>
        <dbReference type="ARBA" id="ARBA00022989"/>
    </source>
</evidence>
<reference evidence="9" key="2">
    <citation type="submission" date="2020-09" db="EMBL/GenBank/DDBJ databases">
        <authorList>
            <person name="Sun Q."/>
            <person name="Zhou Y."/>
        </authorList>
    </citation>
    <scope>NUCLEOTIDE SEQUENCE</scope>
    <source>
        <strain evidence="9">CGMCC 1.15178</strain>
    </source>
</reference>
<dbReference type="PANTHER" id="PTHR30193">
    <property type="entry name" value="ABC TRANSPORTER PERMEASE PROTEIN"/>
    <property type="match status" value="1"/>
</dbReference>
<keyword evidence="2 7" id="KW-0813">Transport</keyword>
<evidence type="ECO:0000259" key="8">
    <source>
        <dbReference type="PROSITE" id="PS50928"/>
    </source>
</evidence>
<feature type="transmembrane region" description="Helical" evidence="7">
    <location>
        <begin position="140"/>
        <end position="158"/>
    </location>
</feature>
<dbReference type="Proteomes" id="UP000612456">
    <property type="component" value="Unassembled WGS sequence"/>
</dbReference>
<keyword evidence="6 7" id="KW-0472">Membrane</keyword>
<comment type="subcellular location">
    <subcellularLocation>
        <location evidence="1 7">Cell membrane</location>
        <topology evidence="1 7">Multi-pass membrane protein</topology>
    </subcellularLocation>
</comment>
<feature type="domain" description="ABC transmembrane type-1" evidence="8">
    <location>
        <begin position="76"/>
        <end position="290"/>
    </location>
</feature>
<organism evidence="9 10">
    <name type="scientific">Paenibacillus nasutitermitis</name>
    <dbReference type="NCBI Taxonomy" id="1652958"/>
    <lineage>
        <taxon>Bacteria</taxon>
        <taxon>Bacillati</taxon>
        <taxon>Bacillota</taxon>
        <taxon>Bacilli</taxon>
        <taxon>Bacillales</taxon>
        <taxon>Paenibacillaceae</taxon>
        <taxon>Paenibacillus</taxon>
    </lineage>
</organism>
<protein>
    <submittedName>
        <fullName evidence="9">Sugar ABC transporter permease</fullName>
    </submittedName>
</protein>
<proteinExistence type="inferred from homology"/>
<feature type="transmembrane region" description="Helical" evidence="7">
    <location>
        <begin position="210"/>
        <end position="232"/>
    </location>
</feature>
<dbReference type="InterPro" id="IPR035906">
    <property type="entry name" value="MetI-like_sf"/>
</dbReference>
<keyword evidence="5 7" id="KW-1133">Transmembrane helix</keyword>
<dbReference type="InterPro" id="IPR000515">
    <property type="entry name" value="MetI-like"/>
</dbReference>
<comment type="caution">
    <text evidence="9">The sequence shown here is derived from an EMBL/GenBank/DDBJ whole genome shotgun (WGS) entry which is preliminary data.</text>
</comment>
<reference evidence="9" key="1">
    <citation type="journal article" date="2014" name="Int. J. Syst. Evol. Microbiol.">
        <title>Complete genome sequence of Corynebacterium casei LMG S-19264T (=DSM 44701T), isolated from a smear-ripened cheese.</title>
        <authorList>
            <consortium name="US DOE Joint Genome Institute (JGI-PGF)"/>
            <person name="Walter F."/>
            <person name="Albersmeier A."/>
            <person name="Kalinowski J."/>
            <person name="Ruckert C."/>
        </authorList>
    </citation>
    <scope>NUCLEOTIDE SEQUENCE</scope>
    <source>
        <strain evidence="9">CGMCC 1.15178</strain>
    </source>
</reference>
<name>A0A917E1D6_9BACL</name>
<feature type="transmembrane region" description="Helical" evidence="7">
    <location>
        <begin position="115"/>
        <end position="134"/>
    </location>
</feature>